<evidence type="ECO:0000313" key="1">
    <source>
        <dbReference type="EMBL" id="EFQ87080.1"/>
    </source>
</evidence>
<dbReference type="KEGG" id="pte:PTT_17528"/>
<proteinExistence type="predicted"/>
<protein>
    <submittedName>
        <fullName evidence="1">Uncharacterized protein</fullName>
    </submittedName>
</protein>
<reference evidence="1 2" key="1">
    <citation type="journal article" date="2010" name="Genome Biol.">
        <title>A first genome assembly of the barley fungal pathogen Pyrenophora teres f. teres.</title>
        <authorList>
            <person name="Ellwood S.R."/>
            <person name="Liu Z."/>
            <person name="Syme R.A."/>
            <person name="Lai Z."/>
            <person name="Hane J.K."/>
            <person name="Keiper F."/>
            <person name="Moffat C.S."/>
            <person name="Oliver R.P."/>
            <person name="Friesen T.L."/>
        </authorList>
    </citation>
    <scope>NUCLEOTIDE SEQUENCE [LARGE SCALE GENOMIC DNA]</scope>
    <source>
        <strain evidence="1 2">0-1</strain>
    </source>
</reference>
<gene>
    <name evidence="1" type="ORF">PTT_17528</name>
</gene>
<accession>E3S4L9</accession>
<dbReference type="HOGENOM" id="CLU_1846139_0_0_1"/>
<evidence type="ECO:0000313" key="2">
    <source>
        <dbReference type="Proteomes" id="UP000001067"/>
    </source>
</evidence>
<dbReference type="AlphaFoldDB" id="E3S4L9"/>
<sequence length="139" mass="15282">MTLIAAGGAVPVCIKDPMQDAGRKSPSLGHVARRKKDVCGSVLAPCQLDGQSLKDHMGWIPVLSSPRLERTSALIADDQRTSITSARGVLHSPLQWARTSAPDSTQIKKVTLVWLLVYLQYWSKAPRNHPTSEYLTTYD</sequence>
<keyword evidence="2" id="KW-1185">Reference proteome</keyword>
<name>E3S4L9_PYRTT</name>
<dbReference type="Proteomes" id="UP000001067">
    <property type="component" value="Unassembled WGS sequence"/>
</dbReference>
<dbReference type="EMBL" id="GL537165">
    <property type="protein sequence ID" value="EFQ87080.1"/>
    <property type="molecule type" value="Genomic_DNA"/>
</dbReference>
<organism evidence="2">
    <name type="scientific">Pyrenophora teres f. teres (strain 0-1)</name>
    <name type="common">Barley net blotch fungus</name>
    <name type="synonym">Drechslera teres f. teres</name>
    <dbReference type="NCBI Taxonomy" id="861557"/>
    <lineage>
        <taxon>Eukaryota</taxon>
        <taxon>Fungi</taxon>
        <taxon>Dikarya</taxon>
        <taxon>Ascomycota</taxon>
        <taxon>Pezizomycotina</taxon>
        <taxon>Dothideomycetes</taxon>
        <taxon>Pleosporomycetidae</taxon>
        <taxon>Pleosporales</taxon>
        <taxon>Pleosporineae</taxon>
        <taxon>Pleosporaceae</taxon>
        <taxon>Pyrenophora</taxon>
    </lineage>
</organism>